<dbReference type="Proteomes" id="UP000593567">
    <property type="component" value="Unassembled WGS sequence"/>
</dbReference>
<evidence type="ECO:0000313" key="1">
    <source>
        <dbReference type="EMBL" id="KAF6028705.1"/>
    </source>
</evidence>
<organism evidence="1 2">
    <name type="scientific">Bugula neritina</name>
    <name type="common">Brown bryozoan</name>
    <name type="synonym">Sertularia neritina</name>
    <dbReference type="NCBI Taxonomy" id="10212"/>
    <lineage>
        <taxon>Eukaryota</taxon>
        <taxon>Metazoa</taxon>
        <taxon>Spiralia</taxon>
        <taxon>Lophotrochozoa</taxon>
        <taxon>Bryozoa</taxon>
        <taxon>Gymnolaemata</taxon>
        <taxon>Cheilostomatida</taxon>
        <taxon>Flustrina</taxon>
        <taxon>Buguloidea</taxon>
        <taxon>Bugulidae</taxon>
        <taxon>Bugula</taxon>
    </lineage>
</organism>
<name>A0A7J7JRW9_BUGNE</name>
<evidence type="ECO:0000313" key="2">
    <source>
        <dbReference type="Proteomes" id="UP000593567"/>
    </source>
</evidence>
<gene>
    <name evidence="1" type="ORF">EB796_012985</name>
</gene>
<proteinExistence type="predicted"/>
<dbReference type="EMBL" id="VXIV02001923">
    <property type="protein sequence ID" value="KAF6028705.1"/>
    <property type="molecule type" value="Genomic_DNA"/>
</dbReference>
<reference evidence="1" key="1">
    <citation type="submission" date="2020-06" db="EMBL/GenBank/DDBJ databases">
        <title>Draft genome of Bugula neritina, a colonial animal packing powerful symbionts and potential medicines.</title>
        <authorList>
            <person name="Rayko M."/>
        </authorList>
    </citation>
    <scope>NUCLEOTIDE SEQUENCE [LARGE SCALE GENOMIC DNA]</scope>
    <source>
        <strain evidence="1">Kwan_BN1</strain>
    </source>
</reference>
<sequence length="71" mass="8142">MVWSLASKKLLICFRCHLNCDILQIVSDIISHGCAEQDILFNYLSAILNSMLNVTKSRSNIDFQFSRTTFL</sequence>
<dbReference type="AlphaFoldDB" id="A0A7J7JRW9"/>
<keyword evidence="2" id="KW-1185">Reference proteome</keyword>
<protein>
    <submittedName>
        <fullName evidence="1">Uncharacterized protein</fullName>
    </submittedName>
</protein>
<comment type="caution">
    <text evidence="1">The sequence shown here is derived from an EMBL/GenBank/DDBJ whole genome shotgun (WGS) entry which is preliminary data.</text>
</comment>
<accession>A0A7J7JRW9</accession>